<gene>
    <name evidence="1" type="ORF">ACN42_g4582</name>
</gene>
<accession>A0A117NPJ6</accession>
<reference evidence="1 2" key="1">
    <citation type="submission" date="2015-10" db="EMBL/GenBank/DDBJ databases">
        <title>Genome sequencing of Penicillium freii.</title>
        <authorList>
            <person name="Nguyen H.D."/>
            <person name="Visagie C.M."/>
            <person name="Seifert K.A."/>
        </authorList>
    </citation>
    <scope>NUCLEOTIDE SEQUENCE [LARGE SCALE GENOMIC DNA]</scope>
    <source>
        <strain evidence="1 2">DAOM 242723</strain>
    </source>
</reference>
<protein>
    <submittedName>
        <fullName evidence="1">Uncharacterized protein</fullName>
    </submittedName>
</protein>
<sequence>MSPPNHSPNSQYIDNHRSSSTCTLVTPVPRDCPSLGNLGASTSPSIHQRNNQVRYSFRAGPFSQMSFSTRSVLTRPHHWTTLWRDVFMGSDHMLHIPFVTDVIGSSSHPVIWGSLLEISFMYLVRKKNQSKSAQYLCREACYNCRCTLRLHVCLVYSGIDLSQLVICKWVGRT</sequence>
<name>A0A117NPJ6_PENFR</name>
<dbReference type="AlphaFoldDB" id="A0A117NPJ6"/>
<organism evidence="1 2">
    <name type="scientific">Penicillium freii</name>
    <dbReference type="NCBI Taxonomy" id="48697"/>
    <lineage>
        <taxon>Eukaryota</taxon>
        <taxon>Fungi</taxon>
        <taxon>Dikarya</taxon>
        <taxon>Ascomycota</taxon>
        <taxon>Pezizomycotina</taxon>
        <taxon>Eurotiomycetes</taxon>
        <taxon>Eurotiomycetidae</taxon>
        <taxon>Eurotiales</taxon>
        <taxon>Aspergillaceae</taxon>
        <taxon>Penicillium</taxon>
    </lineage>
</organism>
<comment type="caution">
    <text evidence="1">The sequence shown here is derived from an EMBL/GenBank/DDBJ whole genome shotgun (WGS) entry which is preliminary data.</text>
</comment>
<evidence type="ECO:0000313" key="1">
    <source>
        <dbReference type="EMBL" id="KUM62528.1"/>
    </source>
</evidence>
<dbReference type="Proteomes" id="UP000055045">
    <property type="component" value="Unassembled WGS sequence"/>
</dbReference>
<evidence type="ECO:0000313" key="2">
    <source>
        <dbReference type="Proteomes" id="UP000055045"/>
    </source>
</evidence>
<dbReference type="EMBL" id="LLXE01000098">
    <property type="protein sequence ID" value="KUM62528.1"/>
    <property type="molecule type" value="Genomic_DNA"/>
</dbReference>
<proteinExistence type="predicted"/>
<keyword evidence="2" id="KW-1185">Reference proteome</keyword>